<dbReference type="Gene3D" id="2.60.120.260">
    <property type="entry name" value="Galactose-binding domain-like"/>
    <property type="match status" value="4"/>
</dbReference>
<keyword evidence="5" id="KW-1185">Reference proteome</keyword>
<evidence type="ECO:0000313" key="4">
    <source>
        <dbReference type="EMBL" id="MFB0840730.1"/>
    </source>
</evidence>
<sequence>MNMPFRLKGRRTNVPMWILVFCLMLTQVGWVPEKAQAATNLAAGKPITASSSVDVYRAANANDGNPSSYWESANNAFPQWLRVDLGAVSTINQVVLRLPPTWEKRSQTLSVTGSTDDVNYSTLAASVAYSFDPAGGNAATISFANAGVRYVKLNFTANTGWPAAQLSELEVYGQTTPPPPGTYEAESAQLSGGAKVNTDHAGYTGAGFVDGYGNQGAATQFTINVSSAGSYNAILRYANAMGGDRTLSLYVNGTKIKQTTLPSLANWDTWSTKSESVKLNAGSNTITYKYDPGDSGNVNLDQLQIAEGTGSEPRSAFATIEAESYDSQSGVETENVSEGGLSIGHIDEGDYVVYRNIDFGTGASIFEARAASNTGGGTIEVRLDSLTGTLAGTCVLPGTGGWQTWITKSCGIHAISGKHDLYLKFTGGSNLFNLNWVKFSNPTTPIPTRGAKMPYDIYEAEDGVIGGGAAIVGPNRNVGDLAGEASGRKAVTLNTTGSFVQFTTKADTNTLVMRFSIPDAPGGGGIHSTLNIYVNGVYAKSIDLTSKYMWLYGSETSPDNSPSAGAPRHIYDEANMMFDQTIPKGSTIKLQKDPGNTTTYAIDFISLEQVSPIANPDPAKYVTPANTSHQAVQDALDRVRMDPTGKLVGVYLPAGTYETGSKFQVYGKPIKVIGAGPWYTKFVAPANQTNTDIGFYAGSGSNGSTFANFAYFGNYVARIDGPGKVFGFTNVADMTIDNVWVEHQVCMFWGQNVDRTVIKNSRIRNVFADGINFTNGSTNNLVSNVEARGTGDDSFALFNAIDAGAPDDNAGNVFENLTSLLTWRAAGLAVYGGTGNTFRNIHIADTLVYSGVTLSSLDFGYPFRGFGASPQTTLENISLVRTGGHFWGNQTFPAIWLFSASKEFRGIRIKDMDIVDPTYHGIMFQTKYNGSSPENPVTDTIFSNVMISGVRKSGDAYDAKSGFGIWANEIEGGPAVGSAVFNNLKFLNMGPGTTNIKNTTSTFKVTVNP</sequence>
<proteinExistence type="predicted"/>
<comment type="caution">
    <text evidence="4">The sequence shown here is derived from an EMBL/GenBank/DDBJ whole genome shotgun (WGS) entry which is preliminary data.</text>
</comment>
<dbReference type="InterPro" id="IPR008979">
    <property type="entry name" value="Galactose-bd-like_sf"/>
</dbReference>
<accession>A0ABV4UWA0</accession>
<dbReference type="PANTHER" id="PTHR43863">
    <property type="entry name" value="HYDROLASE, PUTATIVE (AFU_ORTHOLOGUE AFUA_1G03140)-RELATED"/>
    <property type="match status" value="1"/>
</dbReference>
<evidence type="ECO:0000256" key="1">
    <source>
        <dbReference type="ARBA" id="ARBA00022729"/>
    </source>
</evidence>
<feature type="domain" description="CBM6" evidence="3">
    <location>
        <begin position="318"/>
        <end position="440"/>
    </location>
</feature>
<dbReference type="InterPro" id="IPR011050">
    <property type="entry name" value="Pectin_lyase_fold/virulence"/>
</dbReference>
<dbReference type="CDD" id="cd04084">
    <property type="entry name" value="CBM6_xylanase-like"/>
    <property type="match status" value="1"/>
</dbReference>
<dbReference type="SMART" id="SM00231">
    <property type="entry name" value="FA58C"/>
    <property type="match status" value="1"/>
</dbReference>
<dbReference type="InterPro" id="IPR006584">
    <property type="entry name" value="Cellulose-bd_IV"/>
</dbReference>
<name>A0ABV4UWA0_9BACL</name>
<dbReference type="InterPro" id="IPR055149">
    <property type="entry name" value="Agl_cat_D2"/>
</dbReference>
<dbReference type="EMBL" id="JBHDLN010000001">
    <property type="protein sequence ID" value="MFB0840730.1"/>
    <property type="molecule type" value="Genomic_DNA"/>
</dbReference>
<reference evidence="4 5" key="1">
    <citation type="submission" date="2024-09" db="EMBL/GenBank/DDBJ databases">
        <authorList>
            <person name="Makale K.P.P."/>
            <person name="Makhzoum A."/>
            <person name="Rantong G."/>
            <person name="Rahube T.O."/>
        </authorList>
    </citation>
    <scope>NUCLEOTIDE SEQUENCE [LARGE SCALE GENOMIC DNA]</scope>
    <source>
        <strain evidence="4 5">KM_D13</strain>
    </source>
</reference>
<dbReference type="InterPro" id="IPR006626">
    <property type="entry name" value="PbH1"/>
</dbReference>
<dbReference type="Pfam" id="PF16990">
    <property type="entry name" value="CBM_35"/>
    <property type="match status" value="1"/>
</dbReference>
<dbReference type="Proteomes" id="UP001575622">
    <property type="component" value="Unassembled WGS sequence"/>
</dbReference>
<dbReference type="SUPFAM" id="SSF51126">
    <property type="entry name" value="Pectin lyase-like"/>
    <property type="match status" value="1"/>
</dbReference>
<dbReference type="InterPro" id="IPR033801">
    <property type="entry name" value="CBM6-CBM35-CBM36-like_1"/>
</dbReference>
<dbReference type="Gene3D" id="2.160.20.10">
    <property type="entry name" value="Single-stranded right-handed beta-helix, Pectin lyase-like"/>
    <property type="match status" value="1"/>
</dbReference>
<dbReference type="Pfam" id="PF22815">
    <property type="entry name" value="CatAgl_D1"/>
    <property type="match status" value="1"/>
</dbReference>
<dbReference type="PANTHER" id="PTHR43863:SF2">
    <property type="entry name" value="MALTASE-GLUCOAMYLASE"/>
    <property type="match status" value="1"/>
</dbReference>
<feature type="domain" description="F5/8 type C" evidence="2">
    <location>
        <begin position="22"/>
        <end position="174"/>
    </location>
</feature>
<dbReference type="RefSeq" id="WP_373947952.1">
    <property type="nucleotide sequence ID" value="NZ_JBHDLN010000001.1"/>
</dbReference>
<dbReference type="CDD" id="cd04083">
    <property type="entry name" value="CBM35_Lmo2446-like"/>
    <property type="match status" value="1"/>
</dbReference>
<protein>
    <submittedName>
        <fullName evidence="4">Carbohydrate-binding protein</fullName>
    </submittedName>
</protein>
<dbReference type="SMART" id="SM00710">
    <property type="entry name" value="PbH1"/>
    <property type="match status" value="5"/>
</dbReference>
<dbReference type="SUPFAM" id="SSF49785">
    <property type="entry name" value="Galactose-binding domain-like"/>
    <property type="match status" value="3"/>
</dbReference>
<gene>
    <name evidence="4" type="ORF">ACEU3E_00960</name>
</gene>
<dbReference type="InterPro" id="IPR005084">
    <property type="entry name" value="CBM6"/>
</dbReference>
<organism evidence="4 5">
    <name type="scientific">Paenibacillus oleatilyticus</name>
    <dbReference type="NCBI Taxonomy" id="2594886"/>
    <lineage>
        <taxon>Bacteria</taxon>
        <taxon>Bacillati</taxon>
        <taxon>Bacillota</taxon>
        <taxon>Bacilli</taxon>
        <taxon>Bacillales</taxon>
        <taxon>Paenibacillaceae</taxon>
        <taxon>Paenibacillus</taxon>
    </lineage>
</organism>
<evidence type="ECO:0000313" key="5">
    <source>
        <dbReference type="Proteomes" id="UP001575622"/>
    </source>
</evidence>
<dbReference type="InterPro" id="IPR012334">
    <property type="entry name" value="Pectin_lyas_fold"/>
</dbReference>
<dbReference type="Pfam" id="PF22816">
    <property type="entry name" value="CatAgl_D2"/>
    <property type="match status" value="1"/>
</dbReference>
<dbReference type="Pfam" id="PF03422">
    <property type="entry name" value="CBM_6"/>
    <property type="match status" value="1"/>
</dbReference>
<dbReference type="SMART" id="SM00606">
    <property type="entry name" value="CBD_IV"/>
    <property type="match status" value="2"/>
</dbReference>
<dbReference type="InterPro" id="IPR000421">
    <property type="entry name" value="FA58C"/>
</dbReference>
<feature type="domain" description="CBM6" evidence="3">
    <location>
        <begin position="181"/>
        <end position="306"/>
    </location>
</feature>
<keyword evidence="1" id="KW-0732">Signal</keyword>
<dbReference type="Pfam" id="PF22633">
    <property type="entry name" value="F5_F8_type_C_2"/>
    <property type="match status" value="1"/>
</dbReference>
<dbReference type="PROSITE" id="PS50022">
    <property type="entry name" value="FA58C_3"/>
    <property type="match status" value="1"/>
</dbReference>
<dbReference type="InterPro" id="IPR051816">
    <property type="entry name" value="Glycosyl_Hydrolase_31"/>
</dbReference>
<evidence type="ECO:0000259" key="3">
    <source>
        <dbReference type="PROSITE" id="PS51175"/>
    </source>
</evidence>
<dbReference type="PROSITE" id="PS51175">
    <property type="entry name" value="CBM6"/>
    <property type="match status" value="2"/>
</dbReference>
<evidence type="ECO:0000259" key="2">
    <source>
        <dbReference type="PROSITE" id="PS50022"/>
    </source>
</evidence>
<dbReference type="CDD" id="cd14490">
    <property type="entry name" value="CBM6-CBM35-CBM36_like_1"/>
    <property type="match status" value="1"/>
</dbReference>